<dbReference type="EMBL" id="OU466858">
    <property type="protein sequence ID" value="CAH2046790.1"/>
    <property type="molecule type" value="Genomic_DNA"/>
</dbReference>
<proteinExistence type="predicted"/>
<gene>
    <name evidence="1" type="ORF">TAV2_LOCUS7972</name>
</gene>
<accession>A0AAU9RTL6</accession>
<protein>
    <submittedName>
        <fullName evidence="1">Uncharacterized protein</fullName>
    </submittedName>
</protein>
<dbReference type="AlphaFoldDB" id="A0AAU9RTL6"/>
<sequence length="103" mass="11670">MNFNLTTNSLILLRTRHGSEVSPRYRRQLLLNSFIVSPLLLHRHGCALLLRCLFPFLNLQFLNITASASTCSLSLRFSSTMAVSCDDIFEPKLEELINQLEGS</sequence>
<keyword evidence="2" id="KW-1185">Reference proteome</keyword>
<organism evidence="1 2">
    <name type="scientific">Thlaspi arvense</name>
    <name type="common">Field penny-cress</name>
    <dbReference type="NCBI Taxonomy" id="13288"/>
    <lineage>
        <taxon>Eukaryota</taxon>
        <taxon>Viridiplantae</taxon>
        <taxon>Streptophyta</taxon>
        <taxon>Embryophyta</taxon>
        <taxon>Tracheophyta</taxon>
        <taxon>Spermatophyta</taxon>
        <taxon>Magnoliopsida</taxon>
        <taxon>eudicotyledons</taxon>
        <taxon>Gunneridae</taxon>
        <taxon>Pentapetalae</taxon>
        <taxon>rosids</taxon>
        <taxon>malvids</taxon>
        <taxon>Brassicales</taxon>
        <taxon>Brassicaceae</taxon>
        <taxon>Thlaspideae</taxon>
        <taxon>Thlaspi</taxon>
    </lineage>
</organism>
<evidence type="ECO:0000313" key="1">
    <source>
        <dbReference type="EMBL" id="CAH2046790.1"/>
    </source>
</evidence>
<name>A0AAU9RTL6_THLAR</name>
<dbReference type="Proteomes" id="UP000836841">
    <property type="component" value="Chromosome 2"/>
</dbReference>
<feature type="non-terminal residue" evidence="1">
    <location>
        <position position="1"/>
    </location>
</feature>
<evidence type="ECO:0000313" key="2">
    <source>
        <dbReference type="Proteomes" id="UP000836841"/>
    </source>
</evidence>
<reference evidence="1 2" key="1">
    <citation type="submission" date="2022-03" db="EMBL/GenBank/DDBJ databases">
        <authorList>
            <person name="Nunn A."/>
            <person name="Chopra R."/>
            <person name="Nunn A."/>
            <person name="Contreras Garrido A."/>
        </authorList>
    </citation>
    <scope>NUCLEOTIDE SEQUENCE [LARGE SCALE GENOMIC DNA]</scope>
</reference>